<evidence type="ECO:0000313" key="2">
    <source>
        <dbReference type="Proteomes" id="UP000009081"/>
    </source>
</evidence>
<gene>
    <name evidence="1" type="ordered locus">MexAM1_META2p0689</name>
</gene>
<organism evidence="1 2">
    <name type="scientific">Methylorubrum extorquens (strain ATCC 14718 / DSM 1338 / JCM 2805 / NCIMB 9133 / AM1)</name>
    <name type="common">Methylobacterium extorquens</name>
    <dbReference type="NCBI Taxonomy" id="272630"/>
    <lineage>
        <taxon>Bacteria</taxon>
        <taxon>Pseudomonadati</taxon>
        <taxon>Pseudomonadota</taxon>
        <taxon>Alphaproteobacteria</taxon>
        <taxon>Hyphomicrobiales</taxon>
        <taxon>Methylobacteriaceae</taxon>
        <taxon>Methylorubrum</taxon>
    </lineage>
</organism>
<protein>
    <recommendedName>
        <fullName evidence="3">Type IV pilus assembly PilZ</fullName>
    </recommendedName>
</protein>
<dbReference type="KEGG" id="mea:Mex_2p0689"/>
<dbReference type="EMBL" id="CP001511">
    <property type="protein sequence ID" value="ACS43534.1"/>
    <property type="molecule type" value="Genomic_DNA"/>
</dbReference>
<proteinExistence type="predicted"/>
<dbReference type="Proteomes" id="UP000009081">
    <property type="component" value="Plasmid megaplasmid"/>
</dbReference>
<keyword evidence="2" id="KW-1185">Reference proteome</keyword>
<dbReference type="HOGENOM" id="CLU_123290_0_0_5"/>
<evidence type="ECO:0008006" key="3">
    <source>
        <dbReference type="Google" id="ProtNLM"/>
    </source>
</evidence>
<keyword evidence="1" id="KW-0614">Plasmid</keyword>
<geneLocation type="plasmid" evidence="1 2">
    <name>megaplasmid</name>
</geneLocation>
<sequence>MLQKDAVQPLTIVLPAFCRVPDRIDFYAVTGDVSMRGVRLRSASLPRRGEVVECRIRGIDPFEGRVVQVTQTDFTVKVGGASPGVIARQLFEAGRSQPKPEPPVRVHPRFVPRRTDVEVARSDGQSFAARILNLSASGVAVAAARYVEPDSIVTIGATLARVVRRFEGGFGAAFLQPFDHGSIGPDFVL</sequence>
<dbReference type="RefSeq" id="WP_012753984.1">
    <property type="nucleotide sequence ID" value="NC_012811.1"/>
</dbReference>
<name>C5B502_METEA</name>
<evidence type="ECO:0000313" key="1">
    <source>
        <dbReference type="EMBL" id="ACS43534.1"/>
    </source>
</evidence>
<accession>C5B502</accession>
<reference evidence="1 2" key="1">
    <citation type="journal article" date="2009" name="PLoS ONE">
        <title>Methylobacterium genome sequences: a reference blueprint to investigate microbial metabolism of C1 compounds from natural and industrial sources.</title>
        <authorList>
            <person name="Vuilleumier S."/>
            <person name="Chistoserdova L."/>
            <person name="Lee M.-C."/>
            <person name="Bringel F."/>
            <person name="Lajus A."/>
            <person name="Zhou Y."/>
            <person name="Gourion B."/>
            <person name="Barbe V."/>
            <person name="Chang J."/>
            <person name="Cruveiller S."/>
            <person name="Dossat C."/>
            <person name="Gillett W."/>
            <person name="Gruffaz C."/>
            <person name="Haugen E."/>
            <person name="Hourcade E."/>
            <person name="Levy R."/>
            <person name="Mangenot S."/>
            <person name="Muller E."/>
            <person name="Nadalig T."/>
            <person name="Pagni M."/>
            <person name="Penny C."/>
            <person name="Peyraud R."/>
            <person name="Robinson D.G."/>
            <person name="Roche D."/>
            <person name="Rouy Z."/>
            <person name="Saenampechek C."/>
            <person name="Salvignol G."/>
            <person name="Vallenet D."/>
            <person name="Wu Z."/>
            <person name="Marx C.J."/>
            <person name="Vorholt J.A."/>
            <person name="Olson M.V."/>
            <person name="Kaul R."/>
            <person name="Weissenbach J."/>
            <person name="Medigue C."/>
            <person name="Lidstrom M.E."/>
        </authorList>
    </citation>
    <scope>NUCLEOTIDE SEQUENCE [LARGE SCALE GENOMIC DNA]</scope>
    <source>
        <strain evidence="2">ATCC 14718 / DSM 1338 / JCM 2805 / NCIMB 9133 / AM1</strain>
    </source>
</reference>
<dbReference type="AlphaFoldDB" id="C5B502"/>